<dbReference type="EMBL" id="MGGI01000017">
    <property type="protein sequence ID" value="OGM26034.1"/>
    <property type="molecule type" value="Genomic_DNA"/>
</dbReference>
<protein>
    <recommendedName>
        <fullName evidence="5">Putative pre-16S rRNA nuclease</fullName>
        <ecNumber evidence="5">3.1.-.-</ecNumber>
    </recommendedName>
</protein>
<comment type="similarity">
    <text evidence="5">Belongs to the YqgF HJR family.</text>
</comment>
<dbReference type="NCBIfam" id="TIGR00250">
    <property type="entry name" value="RNAse_H_YqgF"/>
    <property type="match status" value="1"/>
</dbReference>
<dbReference type="PANTHER" id="PTHR33317:SF4">
    <property type="entry name" value="POLYNUCLEOTIDYL TRANSFERASE, RIBONUCLEASE H-LIKE SUPERFAMILY PROTEIN"/>
    <property type="match status" value="1"/>
</dbReference>
<evidence type="ECO:0000256" key="1">
    <source>
        <dbReference type="ARBA" id="ARBA00022490"/>
    </source>
</evidence>
<reference evidence="7 8" key="1">
    <citation type="journal article" date="2016" name="Nat. Commun.">
        <title>Thousands of microbial genomes shed light on interconnected biogeochemical processes in an aquifer system.</title>
        <authorList>
            <person name="Anantharaman K."/>
            <person name="Brown C.T."/>
            <person name="Hug L.A."/>
            <person name="Sharon I."/>
            <person name="Castelle C.J."/>
            <person name="Probst A.J."/>
            <person name="Thomas B.C."/>
            <person name="Singh A."/>
            <person name="Wilkins M.J."/>
            <person name="Karaoz U."/>
            <person name="Brodie E.L."/>
            <person name="Williams K.H."/>
            <person name="Hubbard S.S."/>
            <person name="Banfield J.F."/>
        </authorList>
    </citation>
    <scope>NUCLEOTIDE SEQUENCE [LARGE SCALE GENOMIC DNA]</scope>
</reference>
<evidence type="ECO:0000256" key="3">
    <source>
        <dbReference type="ARBA" id="ARBA00022722"/>
    </source>
</evidence>
<dbReference type="PANTHER" id="PTHR33317">
    <property type="entry name" value="POLYNUCLEOTIDYL TRANSFERASE, RIBONUCLEASE H-LIKE SUPERFAMILY PROTEIN"/>
    <property type="match status" value="1"/>
</dbReference>
<dbReference type="AlphaFoldDB" id="A0A1F7YFB9"/>
<sequence>MRILGIDYGRKKIGLAVATSILAEAYEVIRYETIGEAMKKIEKVAKEENVEKIVVGISEGQIGMETKFFANELKKIVGNKVVFQDETLSTVDAQSLAIDADVKRKKRKNFEDAFAATVMLQSYIDRVKG</sequence>
<dbReference type="GO" id="GO:0016788">
    <property type="term" value="F:hydrolase activity, acting on ester bonds"/>
    <property type="evidence" value="ECO:0007669"/>
    <property type="project" value="UniProtKB-UniRule"/>
</dbReference>
<dbReference type="HAMAP" id="MF_00651">
    <property type="entry name" value="Nuclease_YqgF"/>
    <property type="match status" value="1"/>
</dbReference>
<dbReference type="GO" id="GO:0000967">
    <property type="term" value="P:rRNA 5'-end processing"/>
    <property type="evidence" value="ECO:0007669"/>
    <property type="project" value="UniProtKB-UniRule"/>
</dbReference>
<evidence type="ECO:0000256" key="2">
    <source>
        <dbReference type="ARBA" id="ARBA00022517"/>
    </source>
</evidence>
<dbReference type="Pfam" id="PF03652">
    <property type="entry name" value="RuvX"/>
    <property type="match status" value="1"/>
</dbReference>
<dbReference type="InterPro" id="IPR006641">
    <property type="entry name" value="YqgF/RNaseH-like_dom"/>
</dbReference>
<dbReference type="Proteomes" id="UP000178851">
    <property type="component" value="Unassembled WGS sequence"/>
</dbReference>
<accession>A0A1F7YFB9</accession>
<dbReference type="SMART" id="SM00732">
    <property type="entry name" value="YqgFc"/>
    <property type="match status" value="1"/>
</dbReference>
<dbReference type="InterPro" id="IPR037027">
    <property type="entry name" value="YqgF/RNaseH-like_dom_sf"/>
</dbReference>
<dbReference type="SUPFAM" id="SSF53098">
    <property type="entry name" value="Ribonuclease H-like"/>
    <property type="match status" value="1"/>
</dbReference>
<dbReference type="Gene3D" id="3.30.420.140">
    <property type="entry name" value="YqgF/RNase H-like domain"/>
    <property type="match status" value="1"/>
</dbReference>
<keyword evidence="3 5" id="KW-0540">Nuclease</keyword>
<evidence type="ECO:0000256" key="4">
    <source>
        <dbReference type="ARBA" id="ARBA00022801"/>
    </source>
</evidence>
<evidence type="ECO:0000259" key="6">
    <source>
        <dbReference type="SMART" id="SM00732"/>
    </source>
</evidence>
<keyword evidence="4 5" id="KW-0378">Hydrolase</keyword>
<comment type="caution">
    <text evidence="7">The sequence shown here is derived from an EMBL/GenBank/DDBJ whole genome shotgun (WGS) entry which is preliminary data.</text>
</comment>
<proteinExistence type="inferred from homology"/>
<dbReference type="GO" id="GO:0004518">
    <property type="term" value="F:nuclease activity"/>
    <property type="evidence" value="ECO:0007669"/>
    <property type="project" value="UniProtKB-KW"/>
</dbReference>
<dbReference type="EC" id="3.1.-.-" evidence="5"/>
<keyword evidence="2 5" id="KW-0690">Ribosome biogenesis</keyword>
<dbReference type="GO" id="GO:0005829">
    <property type="term" value="C:cytosol"/>
    <property type="evidence" value="ECO:0007669"/>
    <property type="project" value="TreeGrafter"/>
</dbReference>
<gene>
    <name evidence="7" type="ORF">A2627_05410</name>
</gene>
<comment type="function">
    <text evidence="5">Could be a nuclease involved in processing of the 5'-end of pre-16S rRNA.</text>
</comment>
<dbReference type="CDD" id="cd16964">
    <property type="entry name" value="YqgF"/>
    <property type="match status" value="1"/>
</dbReference>
<evidence type="ECO:0000256" key="5">
    <source>
        <dbReference type="HAMAP-Rule" id="MF_00651"/>
    </source>
</evidence>
<evidence type="ECO:0000313" key="7">
    <source>
        <dbReference type="EMBL" id="OGM26034.1"/>
    </source>
</evidence>
<organism evidence="7 8">
    <name type="scientific">Candidatus Woesebacteria bacterium RIFCSPHIGHO2_01_FULL_39_28</name>
    <dbReference type="NCBI Taxonomy" id="1802496"/>
    <lineage>
        <taxon>Bacteria</taxon>
        <taxon>Candidatus Woeseibacteriota</taxon>
    </lineage>
</organism>
<dbReference type="InterPro" id="IPR005227">
    <property type="entry name" value="YqgF"/>
</dbReference>
<comment type="subcellular location">
    <subcellularLocation>
        <location evidence="5">Cytoplasm</location>
    </subcellularLocation>
</comment>
<evidence type="ECO:0000313" key="8">
    <source>
        <dbReference type="Proteomes" id="UP000178851"/>
    </source>
</evidence>
<keyword evidence="1 5" id="KW-0963">Cytoplasm</keyword>
<name>A0A1F7YFB9_9BACT</name>
<dbReference type="InterPro" id="IPR012337">
    <property type="entry name" value="RNaseH-like_sf"/>
</dbReference>
<feature type="domain" description="YqgF/RNase H-like" evidence="6">
    <location>
        <begin position="1"/>
        <end position="93"/>
    </location>
</feature>